<organism evidence="1 2">
    <name type="scientific">Candidatus Desulfacyla euxinica</name>
    <dbReference type="NCBI Taxonomy" id="2841693"/>
    <lineage>
        <taxon>Bacteria</taxon>
        <taxon>Deltaproteobacteria</taxon>
        <taxon>Candidatus Desulfacyla</taxon>
    </lineage>
</organism>
<proteinExistence type="predicted"/>
<name>A0A8J6MYL3_9DELT</name>
<dbReference type="EMBL" id="JACNJD010000183">
    <property type="protein sequence ID" value="MBC8177045.1"/>
    <property type="molecule type" value="Genomic_DNA"/>
</dbReference>
<sequence>MLARHNRHSTQTEALIAQIKNRARNLYLTRQLLCAEAVLVTLNQGLDGGLSDAQAIAMAAPFSIALGGSGWAYETERFRYGPQGLIRSLHFLTDPLRIPLRWCRF</sequence>
<comment type="caution">
    <text evidence="1">The sequence shown here is derived from an EMBL/GenBank/DDBJ whole genome shotgun (WGS) entry which is preliminary data.</text>
</comment>
<protein>
    <submittedName>
        <fullName evidence="1">Uncharacterized protein</fullName>
    </submittedName>
</protein>
<dbReference type="Proteomes" id="UP000650524">
    <property type="component" value="Unassembled WGS sequence"/>
</dbReference>
<evidence type="ECO:0000313" key="2">
    <source>
        <dbReference type="Proteomes" id="UP000650524"/>
    </source>
</evidence>
<accession>A0A8J6MYL3</accession>
<dbReference type="AlphaFoldDB" id="A0A8J6MYL3"/>
<evidence type="ECO:0000313" key="1">
    <source>
        <dbReference type="EMBL" id="MBC8177045.1"/>
    </source>
</evidence>
<reference evidence="1 2" key="1">
    <citation type="submission" date="2020-08" db="EMBL/GenBank/DDBJ databases">
        <title>Bridging the membrane lipid divide: bacteria of the FCB group superphylum have the potential to synthesize archaeal ether lipids.</title>
        <authorList>
            <person name="Villanueva L."/>
            <person name="Von Meijenfeldt F.A.B."/>
            <person name="Westbye A.B."/>
            <person name="Yadav S."/>
            <person name="Hopmans E.C."/>
            <person name="Dutilh B.E."/>
            <person name="Sinninghe Damste J.S."/>
        </authorList>
    </citation>
    <scope>NUCLEOTIDE SEQUENCE [LARGE SCALE GENOMIC DNA]</scope>
    <source>
        <strain evidence="1">NIOZ-UU27</strain>
    </source>
</reference>
<gene>
    <name evidence="1" type="ORF">H8E19_06525</name>
</gene>